<evidence type="ECO:0000313" key="2">
    <source>
        <dbReference type="Proteomes" id="UP000641932"/>
    </source>
</evidence>
<dbReference type="InterPro" id="IPR029045">
    <property type="entry name" value="ClpP/crotonase-like_dom_sf"/>
</dbReference>
<dbReference type="PANTHER" id="PTHR11941:SF54">
    <property type="entry name" value="ENOYL-COA HYDRATASE, MITOCHONDRIAL"/>
    <property type="match status" value="1"/>
</dbReference>
<organism evidence="1 2">
    <name type="scientific">Wenjunlia tyrosinilytica</name>
    <dbReference type="NCBI Taxonomy" id="1544741"/>
    <lineage>
        <taxon>Bacteria</taxon>
        <taxon>Bacillati</taxon>
        <taxon>Actinomycetota</taxon>
        <taxon>Actinomycetes</taxon>
        <taxon>Kitasatosporales</taxon>
        <taxon>Streptomycetaceae</taxon>
        <taxon>Wenjunlia</taxon>
    </lineage>
</organism>
<name>A0A917ZV23_9ACTN</name>
<dbReference type="Proteomes" id="UP000641932">
    <property type="component" value="Unassembled WGS sequence"/>
</dbReference>
<dbReference type="AlphaFoldDB" id="A0A917ZV23"/>
<dbReference type="NCBIfam" id="NF042431">
    <property type="entry name" value="EnCoAhydt_DpgB"/>
    <property type="match status" value="1"/>
</dbReference>
<proteinExistence type="predicted"/>
<sequence length="225" mass="24140">MAIHQETDFTVEIRSADILEASTVRRIAEICDRVEDARTGDVLLVQVRGDDGGDTGHPRSRDLDIHLVNKWERALRRLERLPVATVAVATGECAGPAAEVLLTTDYRVAAPDLVLRLPSSGGAPWPGMALFRLATQIGVHRARRSALFGAATTAEKALALGLVDEITDDPEEAVGVAVKNFQGARAGDISVRRRLLMDAMSSTFEDALGSHLAACDRALRPAGQL</sequence>
<dbReference type="RefSeq" id="WP_189134336.1">
    <property type="nucleotide sequence ID" value="NZ_BMMS01000026.1"/>
</dbReference>
<dbReference type="GO" id="GO:0006635">
    <property type="term" value="P:fatty acid beta-oxidation"/>
    <property type="evidence" value="ECO:0007669"/>
    <property type="project" value="TreeGrafter"/>
</dbReference>
<dbReference type="PANTHER" id="PTHR11941">
    <property type="entry name" value="ENOYL-COA HYDRATASE-RELATED"/>
    <property type="match status" value="1"/>
</dbReference>
<dbReference type="CDD" id="cd06558">
    <property type="entry name" value="crotonase-like"/>
    <property type="match status" value="1"/>
</dbReference>
<reference evidence="1" key="2">
    <citation type="submission" date="2020-09" db="EMBL/GenBank/DDBJ databases">
        <authorList>
            <person name="Sun Q."/>
            <person name="Zhou Y."/>
        </authorList>
    </citation>
    <scope>NUCLEOTIDE SEQUENCE</scope>
    <source>
        <strain evidence="1">CGMCC 4.7201</strain>
    </source>
</reference>
<comment type="caution">
    <text evidence="1">The sequence shown here is derived from an EMBL/GenBank/DDBJ whole genome shotgun (WGS) entry which is preliminary data.</text>
</comment>
<dbReference type="Pfam" id="PF00378">
    <property type="entry name" value="ECH_1"/>
    <property type="match status" value="1"/>
</dbReference>
<dbReference type="InterPro" id="IPR053545">
    <property type="entry name" value="Enoyl-CoA_hydratase-like"/>
</dbReference>
<dbReference type="SUPFAM" id="SSF52096">
    <property type="entry name" value="ClpP/crotonase"/>
    <property type="match status" value="1"/>
</dbReference>
<protein>
    <submittedName>
        <fullName evidence="1">Enoyl-CoA hydratase</fullName>
    </submittedName>
</protein>
<keyword evidence="2" id="KW-1185">Reference proteome</keyword>
<dbReference type="InterPro" id="IPR001753">
    <property type="entry name" value="Enoyl-CoA_hydra/iso"/>
</dbReference>
<dbReference type="Gene3D" id="3.90.226.10">
    <property type="entry name" value="2-enoyl-CoA Hydratase, Chain A, domain 1"/>
    <property type="match status" value="1"/>
</dbReference>
<accession>A0A917ZV23</accession>
<evidence type="ECO:0000313" key="1">
    <source>
        <dbReference type="EMBL" id="GGO95607.1"/>
    </source>
</evidence>
<dbReference type="EMBL" id="BMMS01000026">
    <property type="protein sequence ID" value="GGO95607.1"/>
    <property type="molecule type" value="Genomic_DNA"/>
</dbReference>
<reference evidence="1" key="1">
    <citation type="journal article" date="2014" name="Int. J. Syst. Evol. Microbiol.">
        <title>Complete genome sequence of Corynebacterium casei LMG S-19264T (=DSM 44701T), isolated from a smear-ripened cheese.</title>
        <authorList>
            <consortium name="US DOE Joint Genome Institute (JGI-PGF)"/>
            <person name="Walter F."/>
            <person name="Albersmeier A."/>
            <person name="Kalinowski J."/>
            <person name="Ruckert C."/>
        </authorList>
    </citation>
    <scope>NUCLEOTIDE SEQUENCE</scope>
    <source>
        <strain evidence="1">CGMCC 4.7201</strain>
    </source>
</reference>
<gene>
    <name evidence="1" type="ORF">GCM10012280_53190</name>
</gene>
<dbReference type="GO" id="GO:0003824">
    <property type="term" value="F:catalytic activity"/>
    <property type="evidence" value="ECO:0007669"/>
    <property type="project" value="UniProtKB-ARBA"/>
</dbReference>